<organism evidence="1 2">
    <name type="scientific">Fusarium gaditjirri</name>
    <dbReference type="NCBI Taxonomy" id="282569"/>
    <lineage>
        <taxon>Eukaryota</taxon>
        <taxon>Fungi</taxon>
        <taxon>Dikarya</taxon>
        <taxon>Ascomycota</taxon>
        <taxon>Pezizomycotina</taxon>
        <taxon>Sordariomycetes</taxon>
        <taxon>Hypocreomycetidae</taxon>
        <taxon>Hypocreales</taxon>
        <taxon>Nectriaceae</taxon>
        <taxon>Fusarium</taxon>
        <taxon>Fusarium nisikadoi species complex</taxon>
    </lineage>
</organism>
<dbReference type="EMBL" id="JABFAI010000564">
    <property type="protein sequence ID" value="KAF4943409.1"/>
    <property type="molecule type" value="Genomic_DNA"/>
</dbReference>
<dbReference type="Proteomes" id="UP000604273">
    <property type="component" value="Unassembled WGS sequence"/>
</dbReference>
<accession>A0A8H4SQ30</accession>
<evidence type="ECO:0000313" key="2">
    <source>
        <dbReference type="Proteomes" id="UP000604273"/>
    </source>
</evidence>
<dbReference type="OrthoDB" id="5140754at2759"/>
<dbReference type="AlphaFoldDB" id="A0A8H4SQ30"/>
<keyword evidence="2" id="KW-1185">Reference proteome</keyword>
<comment type="caution">
    <text evidence="1">The sequence shown here is derived from an EMBL/GenBank/DDBJ whole genome shotgun (WGS) entry which is preliminary data.</text>
</comment>
<proteinExistence type="predicted"/>
<reference evidence="1" key="1">
    <citation type="journal article" date="2020" name="BMC Genomics">
        <title>Correction to: Identification and distribution of gene clusters required for synthesis of sphingolipid metabolism inhibitors in diverse species of the filamentous fungus Fusarium.</title>
        <authorList>
            <person name="Kim H.S."/>
            <person name="Lohmar J.M."/>
            <person name="Busman M."/>
            <person name="Brown D.W."/>
            <person name="Naumann T.A."/>
            <person name="Divon H.H."/>
            <person name="Lysoe E."/>
            <person name="Uhlig S."/>
            <person name="Proctor R.H."/>
        </authorList>
    </citation>
    <scope>NUCLEOTIDE SEQUENCE</scope>
    <source>
        <strain evidence="1">NRRL 45417</strain>
    </source>
</reference>
<sequence length="155" mass="17396">MNEERHEQVATALRRYRETVLQHNLFLLRTLVEKVEAGPTPPNSVEPAPQSRMQAIQELIGVPDSIEAPRDVLDETVMSSFIWSASLEGVYDGPVDPSLRQEYFAGVKTSVVERNVEVAEFSPSDLEYLCTLFRGIMGPGLPFHRETSQFDSTVT</sequence>
<reference evidence="1" key="2">
    <citation type="submission" date="2020-05" db="EMBL/GenBank/DDBJ databases">
        <authorList>
            <person name="Kim H.-S."/>
            <person name="Proctor R.H."/>
            <person name="Brown D.W."/>
        </authorList>
    </citation>
    <scope>NUCLEOTIDE SEQUENCE</scope>
    <source>
        <strain evidence="1">NRRL 45417</strain>
    </source>
</reference>
<evidence type="ECO:0000313" key="1">
    <source>
        <dbReference type="EMBL" id="KAF4943409.1"/>
    </source>
</evidence>
<protein>
    <submittedName>
        <fullName evidence="1">Uncharacterized protein</fullName>
    </submittedName>
</protein>
<gene>
    <name evidence="1" type="ORF">FGADI_13436</name>
</gene>
<name>A0A8H4SQ30_9HYPO</name>